<feature type="domain" description="Apiosidase-like catalytic" evidence="1">
    <location>
        <begin position="206"/>
        <end position="378"/>
    </location>
</feature>
<gene>
    <name evidence="4" type="ORF">CE91St7_20620</name>
</gene>
<name>A0AA37NVI4_9BACT</name>
<accession>A0AA37NVI4</accession>
<feature type="domain" description="DUF5605" evidence="3">
    <location>
        <begin position="453"/>
        <end position="547"/>
    </location>
</feature>
<evidence type="ECO:0000259" key="2">
    <source>
        <dbReference type="Pfam" id="PF16586"/>
    </source>
</evidence>
<dbReference type="Pfam" id="PF13204">
    <property type="entry name" value="Apiosidase"/>
    <property type="match status" value="1"/>
</dbReference>
<evidence type="ECO:0000313" key="4">
    <source>
        <dbReference type="EMBL" id="GKH81178.1"/>
    </source>
</evidence>
<organism evidence="4 5">
    <name type="scientific">Phocaeicola dorei</name>
    <dbReference type="NCBI Taxonomy" id="357276"/>
    <lineage>
        <taxon>Bacteria</taxon>
        <taxon>Pseudomonadati</taxon>
        <taxon>Bacteroidota</taxon>
        <taxon>Bacteroidia</taxon>
        <taxon>Bacteroidales</taxon>
        <taxon>Bacteroidaceae</taxon>
        <taxon>Phocaeicola</taxon>
    </lineage>
</organism>
<dbReference type="InterPro" id="IPR025277">
    <property type="entry name" value="Apiosidase-like_cat_dom"/>
</dbReference>
<dbReference type="EMBL" id="BQOB01000001">
    <property type="protein sequence ID" value="GKH81178.1"/>
    <property type="molecule type" value="Genomic_DNA"/>
</dbReference>
<dbReference type="AlphaFoldDB" id="A0AA37NVI4"/>
<evidence type="ECO:0008006" key="6">
    <source>
        <dbReference type="Google" id="ProtNLM"/>
    </source>
</evidence>
<dbReference type="Gene3D" id="2.60.40.10">
    <property type="entry name" value="Immunoglobulins"/>
    <property type="match status" value="1"/>
</dbReference>
<proteinExistence type="predicted"/>
<feature type="domain" description="DUF5060" evidence="2">
    <location>
        <begin position="38"/>
        <end position="103"/>
    </location>
</feature>
<dbReference type="InterPro" id="IPR017853">
    <property type="entry name" value="GH"/>
</dbReference>
<dbReference type="InterPro" id="IPR032260">
    <property type="entry name" value="DUF5060"/>
</dbReference>
<evidence type="ECO:0000259" key="1">
    <source>
        <dbReference type="Pfam" id="PF13204"/>
    </source>
</evidence>
<dbReference type="Pfam" id="PF16586">
    <property type="entry name" value="DUF5060"/>
    <property type="match status" value="1"/>
</dbReference>
<sequence length="550" mass="63733">MIDALFNWNLMIELLMKYCCSFLLLLLFGISGGFAQDKVECWGRYEISLPAKVKGNPFDIELTATFSGPDTTLTVRGFYDGNDTFKIRFMPVNQGVWSYVTQSEIPVLNEVKGRIECIAPGKGNHGPVKVDGTYNFKYADGTRYYPVGTTSYDWMHVAGNQPDQTVKSLELSKFNKIRMLFFVQNFDPDYPEPSMFPFEIKKITKDEKGKPVYEWDFTRFNPAYFAHVEACVDKLAGIGVEADLILFHPYDGGRWGFDRMPLEAGVRYLKYLTARMSSFRNIWWSLANEYDFLRELKPEYWDTFTHTVVGNDPYSHLCSIHTYTAKYYKYWEPEYTHASIQDQAPVEGFGRAATVKNIYKKPIIFDEVCYEGNMDNRWGSLSGQEYLYRLWQGLIVGTYVTHGECYMDDPKDYSRDFLAVGGTFQGESWKRIGFTRQILDALPNPLHLCDSSWDPYTSTAGENYYMIYLGKEIKPEWAFDLPVKNAFYPRLKEGVRFKVEVIDTWNMTIAEWPVVFETTAPVKDRVYDKNQGRVRLPASPYLLLRITEVE</sequence>
<dbReference type="PANTHER" id="PTHR37836">
    <property type="entry name" value="LMO1036 PROTEIN"/>
    <property type="match status" value="1"/>
</dbReference>
<reference evidence="4" key="1">
    <citation type="submission" date="2022-01" db="EMBL/GenBank/DDBJ databases">
        <title>Novel bile acid biosynthetic pathways are enriched in the microbiome of centenarians.</title>
        <authorList>
            <person name="Sato Y."/>
            <person name="Atarashi K."/>
            <person name="Plichta R.D."/>
            <person name="Arai Y."/>
            <person name="Sasajima S."/>
            <person name="Kearney M.S."/>
            <person name="Suda W."/>
            <person name="Takeshita K."/>
            <person name="Sasaki T."/>
            <person name="Okamoto S."/>
            <person name="Skelly N.A."/>
            <person name="Okamura Y."/>
            <person name="Vlamakis H."/>
            <person name="Li Y."/>
            <person name="Tanoue T."/>
            <person name="Takei H."/>
            <person name="Nittono H."/>
            <person name="Narushima S."/>
            <person name="Irie J."/>
            <person name="Itoh H."/>
            <person name="Moriya K."/>
            <person name="Sugiura Y."/>
            <person name="Suematsu M."/>
            <person name="Moritoki N."/>
            <person name="Shibata S."/>
            <person name="Littman R.D."/>
            <person name="Fischbach A.M."/>
            <person name="Uwamino Y."/>
            <person name="Inoue T."/>
            <person name="Honda A."/>
            <person name="Hattori M."/>
            <person name="Murai T."/>
            <person name="Xavier J.R."/>
            <person name="Hirose N."/>
            <person name="Honda K."/>
        </authorList>
    </citation>
    <scope>NUCLEOTIDE SEQUENCE</scope>
    <source>
        <strain evidence="4">CE91-St7</strain>
    </source>
</reference>
<dbReference type="SUPFAM" id="SSF51445">
    <property type="entry name" value="(Trans)glycosidases"/>
    <property type="match status" value="1"/>
</dbReference>
<evidence type="ECO:0000259" key="3">
    <source>
        <dbReference type="Pfam" id="PF18310"/>
    </source>
</evidence>
<protein>
    <recommendedName>
        <fullName evidence="6">DUF5060 domain-containing protein</fullName>
    </recommendedName>
</protein>
<dbReference type="InterPro" id="IPR013783">
    <property type="entry name" value="Ig-like_fold"/>
</dbReference>
<evidence type="ECO:0000313" key="5">
    <source>
        <dbReference type="Proteomes" id="UP001055104"/>
    </source>
</evidence>
<dbReference type="PANTHER" id="PTHR37836:SF2">
    <property type="entry name" value="DUF4038 DOMAIN-CONTAINING PROTEIN"/>
    <property type="match status" value="1"/>
</dbReference>
<dbReference type="InterPro" id="IPR041239">
    <property type="entry name" value="DUF5605"/>
</dbReference>
<dbReference type="Pfam" id="PF18310">
    <property type="entry name" value="DUF5605"/>
    <property type="match status" value="1"/>
</dbReference>
<dbReference type="Gene3D" id="3.20.20.80">
    <property type="entry name" value="Glycosidases"/>
    <property type="match status" value="1"/>
</dbReference>
<dbReference type="Gene3D" id="2.60.40.3950">
    <property type="match status" value="1"/>
</dbReference>
<dbReference type="Proteomes" id="UP001055104">
    <property type="component" value="Unassembled WGS sequence"/>
</dbReference>
<comment type="caution">
    <text evidence="4">The sequence shown here is derived from an EMBL/GenBank/DDBJ whole genome shotgun (WGS) entry which is preliminary data.</text>
</comment>